<dbReference type="RefSeq" id="WP_223155920.1">
    <property type="nucleotide sequence ID" value="NZ_CP126128.1"/>
</dbReference>
<proteinExistence type="predicted"/>
<dbReference type="STRING" id="82801.SAMN04488506_0622"/>
<organism evidence="1 2">
    <name type="scientific">Desemzia incerta</name>
    <dbReference type="NCBI Taxonomy" id="82801"/>
    <lineage>
        <taxon>Bacteria</taxon>
        <taxon>Bacillati</taxon>
        <taxon>Bacillota</taxon>
        <taxon>Bacilli</taxon>
        <taxon>Lactobacillales</taxon>
        <taxon>Carnobacteriaceae</taxon>
        <taxon>Desemzia</taxon>
    </lineage>
</organism>
<accession>A0A1I5VWG2</accession>
<evidence type="ECO:0008006" key="3">
    <source>
        <dbReference type="Google" id="ProtNLM"/>
    </source>
</evidence>
<keyword evidence="2" id="KW-1185">Reference proteome</keyword>
<reference evidence="1 2" key="1">
    <citation type="submission" date="2016-10" db="EMBL/GenBank/DDBJ databases">
        <authorList>
            <person name="de Groot N.N."/>
        </authorList>
    </citation>
    <scope>NUCLEOTIDE SEQUENCE [LARGE SCALE GENOMIC DNA]</scope>
    <source>
        <strain evidence="1 2">DSM 20581</strain>
    </source>
</reference>
<sequence>MKMKWSLNELKRYLNEPFVFNDEVDLKESLLKRESEILDVSPIHLDGILTVNDDELILHMNVSLQLTLPSARSLKPVLFPMEFVINEVYIPKSASNETAAREDEVVIYLEHDWIDLAESIEDTILLNLPLQVFTEEEKEAEDMPSGNSWKVISEEDYYSKEKKSEDAIDSRFANLKDFFKDDESNSNPDED</sequence>
<name>A0A1I5VWG2_9LACT</name>
<dbReference type="InterPro" id="IPR003772">
    <property type="entry name" value="YceD"/>
</dbReference>
<dbReference type="Pfam" id="PF02620">
    <property type="entry name" value="YceD"/>
    <property type="match status" value="1"/>
</dbReference>
<evidence type="ECO:0000313" key="2">
    <source>
        <dbReference type="Proteomes" id="UP000199136"/>
    </source>
</evidence>
<dbReference type="AlphaFoldDB" id="A0A1I5VWG2"/>
<evidence type="ECO:0000313" key="1">
    <source>
        <dbReference type="EMBL" id="SFQ11627.1"/>
    </source>
</evidence>
<protein>
    <recommendedName>
        <fullName evidence="3">DUF177 domain-containing protein</fullName>
    </recommendedName>
</protein>
<dbReference type="Proteomes" id="UP000199136">
    <property type="component" value="Unassembled WGS sequence"/>
</dbReference>
<gene>
    <name evidence="1" type="ORF">SAMN04488506_0622</name>
</gene>
<dbReference type="EMBL" id="FOXW01000002">
    <property type="protein sequence ID" value="SFQ11627.1"/>
    <property type="molecule type" value="Genomic_DNA"/>
</dbReference>